<dbReference type="AlphaFoldDB" id="M0MYU7"/>
<keyword evidence="3" id="KW-0408">Iron</keyword>
<gene>
    <name evidence="8" type="ORF">C450_13957</name>
</gene>
<evidence type="ECO:0000256" key="1">
    <source>
        <dbReference type="ARBA" id="ARBA00022714"/>
    </source>
</evidence>
<sequence length="297" mass="31900">MPENEDRYPAESGRRRFVKGVVGASALGATGISTALATNLTTTSSGAGGGAVQYYGIENTDGPAPRGLPQIPIEVTGNGEIKGIWPEVKTETVNNEEVQLAEMQLGGTTYSSEWFQYCGVQTYPGIRPGADQSNFLRSGPQPSFEWQSELSPGDKLTVDMFDDYETWGNDVGTAGIGKPASATWRSQDLSPQETVPVQVMRSTRIEELAQNASDPAIREWLQASTSQGFIAWLNKCTHFCCVPGFKQTADFGAANAVYCPCHQSVYDPFSIVERQFTSLPRPEDTGSSSESGSGGGE</sequence>
<dbReference type="GO" id="GO:0046872">
    <property type="term" value="F:metal ion binding"/>
    <property type="evidence" value="ECO:0007669"/>
    <property type="project" value="UniProtKB-KW"/>
</dbReference>
<evidence type="ECO:0000256" key="4">
    <source>
        <dbReference type="ARBA" id="ARBA00023014"/>
    </source>
</evidence>
<accession>M0MYU7</accession>
<reference evidence="8 9" key="1">
    <citation type="journal article" date="2014" name="PLoS Genet.">
        <title>Phylogenetically driven sequencing of extremely halophilic archaea reveals strategies for static and dynamic osmo-response.</title>
        <authorList>
            <person name="Becker E.A."/>
            <person name="Seitzer P.M."/>
            <person name="Tritt A."/>
            <person name="Larsen D."/>
            <person name="Krusor M."/>
            <person name="Yao A.I."/>
            <person name="Wu D."/>
            <person name="Madern D."/>
            <person name="Eisen J.A."/>
            <person name="Darling A.E."/>
            <person name="Facciotti M.T."/>
        </authorList>
    </citation>
    <scope>NUCLEOTIDE SEQUENCE [LARGE SCALE GENOMIC DNA]</scope>
    <source>
        <strain evidence="8 9">DSM 8989</strain>
    </source>
</reference>
<evidence type="ECO:0000313" key="8">
    <source>
        <dbReference type="EMBL" id="EMA50786.1"/>
    </source>
</evidence>
<dbReference type="InterPro" id="IPR017941">
    <property type="entry name" value="Rieske_2Fe-2S"/>
</dbReference>
<dbReference type="InterPro" id="IPR014349">
    <property type="entry name" value="Rieske_Fe-S_prot"/>
</dbReference>
<dbReference type="PROSITE" id="PS51318">
    <property type="entry name" value="TAT"/>
    <property type="match status" value="1"/>
</dbReference>
<keyword evidence="2" id="KW-0479">Metal-binding</keyword>
<organism evidence="8 9">
    <name type="scientific">Halococcus salifodinae DSM 8989</name>
    <dbReference type="NCBI Taxonomy" id="1227456"/>
    <lineage>
        <taxon>Archaea</taxon>
        <taxon>Methanobacteriati</taxon>
        <taxon>Methanobacteriota</taxon>
        <taxon>Stenosarchaea group</taxon>
        <taxon>Halobacteria</taxon>
        <taxon>Halobacteriales</taxon>
        <taxon>Halococcaceae</taxon>
        <taxon>Halococcus</taxon>
    </lineage>
</organism>
<dbReference type="PANTHER" id="PTHR10134">
    <property type="entry name" value="CYTOCHROME B-C1 COMPLEX SUBUNIT RIESKE, MITOCHONDRIAL"/>
    <property type="match status" value="1"/>
</dbReference>
<evidence type="ECO:0000256" key="3">
    <source>
        <dbReference type="ARBA" id="ARBA00023004"/>
    </source>
</evidence>
<comment type="caution">
    <text evidence="8">The sequence shown here is derived from an EMBL/GenBank/DDBJ whole genome shotgun (WGS) entry which is preliminary data.</text>
</comment>
<dbReference type="PROSITE" id="PS51296">
    <property type="entry name" value="RIESKE"/>
    <property type="match status" value="1"/>
</dbReference>
<feature type="region of interest" description="Disordered" evidence="6">
    <location>
        <begin position="278"/>
        <end position="297"/>
    </location>
</feature>
<dbReference type="Gene3D" id="2.102.10.10">
    <property type="entry name" value="Rieske [2Fe-2S] iron-sulphur domain"/>
    <property type="match status" value="1"/>
</dbReference>
<evidence type="ECO:0000259" key="7">
    <source>
        <dbReference type="PROSITE" id="PS51296"/>
    </source>
</evidence>
<protein>
    <submittedName>
        <fullName evidence="8">Cytochrome bc1 complex Rieske iron-sulfur protein</fullName>
    </submittedName>
</protein>
<evidence type="ECO:0000313" key="9">
    <source>
        <dbReference type="Proteomes" id="UP000011625"/>
    </source>
</evidence>
<proteinExistence type="predicted"/>
<evidence type="ECO:0000256" key="6">
    <source>
        <dbReference type="SAM" id="MobiDB-lite"/>
    </source>
</evidence>
<dbReference type="Proteomes" id="UP000011625">
    <property type="component" value="Unassembled WGS sequence"/>
</dbReference>
<dbReference type="PATRIC" id="fig|1227456.3.peg.2827"/>
<dbReference type="OrthoDB" id="5623at2157"/>
<dbReference type="GO" id="GO:0051537">
    <property type="term" value="F:2 iron, 2 sulfur cluster binding"/>
    <property type="evidence" value="ECO:0007669"/>
    <property type="project" value="UniProtKB-KW"/>
</dbReference>
<keyword evidence="1" id="KW-0001">2Fe-2S</keyword>
<feature type="domain" description="Rieske" evidence="7">
    <location>
        <begin position="197"/>
        <end position="268"/>
    </location>
</feature>
<dbReference type="RefSeq" id="WP_005044371.1">
    <property type="nucleotide sequence ID" value="NZ_AOME01000070.1"/>
</dbReference>
<name>M0MYU7_9EURY</name>
<keyword evidence="4" id="KW-0411">Iron-sulfur</keyword>
<keyword evidence="9" id="KW-1185">Reference proteome</keyword>
<dbReference type="SUPFAM" id="SSF50022">
    <property type="entry name" value="ISP domain"/>
    <property type="match status" value="1"/>
</dbReference>
<dbReference type="STRING" id="1227456.C450_13957"/>
<dbReference type="InterPro" id="IPR006311">
    <property type="entry name" value="TAT_signal"/>
</dbReference>
<dbReference type="EMBL" id="AOME01000070">
    <property type="protein sequence ID" value="EMA50786.1"/>
    <property type="molecule type" value="Genomic_DNA"/>
</dbReference>
<evidence type="ECO:0000256" key="2">
    <source>
        <dbReference type="ARBA" id="ARBA00022723"/>
    </source>
</evidence>
<keyword evidence="5" id="KW-1015">Disulfide bond</keyword>
<dbReference type="InterPro" id="IPR036922">
    <property type="entry name" value="Rieske_2Fe-2S_sf"/>
</dbReference>
<evidence type="ECO:0000256" key="5">
    <source>
        <dbReference type="ARBA" id="ARBA00023157"/>
    </source>
</evidence>